<reference evidence="1 2" key="1">
    <citation type="submission" date="2022-09" db="EMBL/GenBank/DDBJ databases">
        <authorList>
            <person name="Giprobiosintez L."/>
        </authorList>
    </citation>
    <scope>NUCLEOTIDE SEQUENCE [LARGE SCALE GENOMIC DNA]</scope>
    <source>
        <strain evidence="2">VKPM-B-12549 (GBS-15)</strain>
    </source>
</reference>
<proteinExistence type="predicted"/>
<protein>
    <submittedName>
        <fullName evidence="1">Uncharacterized protein</fullName>
    </submittedName>
</protein>
<keyword evidence="2" id="KW-1185">Reference proteome</keyword>
<name>A0ABZ2F5F4_METCP</name>
<dbReference type="RefSeq" id="WP_198324042.1">
    <property type="nucleotide sequence ID" value="NZ_CP104311.1"/>
</dbReference>
<dbReference type="Proteomes" id="UP001359308">
    <property type="component" value="Chromosome"/>
</dbReference>
<dbReference type="EMBL" id="CP104311">
    <property type="protein sequence ID" value="WWF02346.1"/>
    <property type="molecule type" value="Genomic_DNA"/>
</dbReference>
<sequence length="104" mass="11204">MNHIDTLIRLIHQGLSTQVMLKDGSMVRGFRPHDIIARGGAAAAVVVVRGRVGEEDRVIPLCDVVGIFSEAPRRVLPADAGFFQRNPVPRGWTRLHPAAASGAS</sequence>
<gene>
    <name evidence="1" type="ORF">N4J17_01655</name>
</gene>
<accession>A0ABZ2F5F4</accession>
<evidence type="ECO:0000313" key="1">
    <source>
        <dbReference type="EMBL" id="WWF02346.1"/>
    </source>
</evidence>
<evidence type="ECO:0000313" key="2">
    <source>
        <dbReference type="Proteomes" id="UP001359308"/>
    </source>
</evidence>
<organism evidence="1 2">
    <name type="scientific">Methylococcus capsulatus</name>
    <dbReference type="NCBI Taxonomy" id="414"/>
    <lineage>
        <taxon>Bacteria</taxon>
        <taxon>Pseudomonadati</taxon>
        <taxon>Pseudomonadota</taxon>
        <taxon>Gammaproteobacteria</taxon>
        <taxon>Methylococcales</taxon>
        <taxon>Methylococcaceae</taxon>
        <taxon>Methylococcus</taxon>
    </lineage>
</organism>